<comment type="similarity">
    <text evidence="9">Belongs to the dethiobiotin synthetase family.</text>
</comment>
<feature type="binding site" evidence="9">
    <location>
        <begin position="220"/>
        <end position="222"/>
    </location>
    <ligand>
        <name>ATP</name>
        <dbReference type="ChEBI" id="CHEBI:30616"/>
    </ligand>
</feature>
<dbReference type="EMBL" id="AE017285">
    <property type="protein sequence ID" value="AAS97037.1"/>
    <property type="molecule type" value="Genomic_DNA"/>
</dbReference>
<accession>Q728N8</accession>
<comment type="subunit">
    <text evidence="9">Homodimer.</text>
</comment>
<keyword evidence="5 9" id="KW-0093">Biotin biosynthesis</keyword>
<comment type="catalytic activity">
    <reaction evidence="9">
        <text>(7R,8S)-7,8-diammoniononanoate + CO2 + ATP = (4R,5S)-dethiobiotin + ADP + phosphate + 3 H(+)</text>
        <dbReference type="Rhea" id="RHEA:15805"/>
        <dbReference type="ChEBI" id="CHEBI:15378"/>
        <dbReference type="ChEBI" id="CHEBI:16526"/>
        <dbReference type="ChEBI" id="CHEBI:30616"/>
        <dbReference type="ChEBI" id="CHEBI:43474"/>
        <dbReference type="ChEBI" id="CHEBI:149469"/>
        <dbReference type="ChEBI" id="CHEBI:149473"/>
        <dbReference type="ChEBI" id="CHEBI:456216"/>
        <dbReference type="EC" id="6.3.3.3"/>
    </reaction>
</comment>
<feature type="binding site" evidence="9">
    <location>
        <position position="65"/>
    </location>
    <ligand>
        <name>ATP</name>
        <dbReference type="ChEBI" id="CHEBI:30616"/>
    </ligand>
</feature>
<evidence type="ECO:0000256" key="4">
    <source>
        <dbReference type="ARBA" id="ARBA00022741"/>
    </source>
</evidence>
<dbReference type="Pfam" id="PF13500">
    <property type="entry name" value="AAA_26"/>
    <property type="match status" value="1"/>
</dbReference>
<dbReference type="PANTHER" id="PTHR43210">
    <property type="entry name" value="DETHIOBIOTIN SYNTHETASE"/>
    <property type="match status" value="1"/>
</dbReference>
<feature type="binding site" evidence="9">
    <location>
        <begin position="128"/>
        <end position="131"/>
    </location>
    <ligand>
        <name>ATP</name>
        <dbReference type="ChEBI" id="CHEBI:30616"/>
    </ligand>
</feature>
<dbReference type="GO" id="GO:0009102">
    <property type="term" value="P:biotin biosynthetic process"/>
    <property type="evidence" value="ECO:0007669"/>
    <property type="project" value="UniProtKB-UniRule"/>
</dbReference>
<dbReference type="NCBIfam" id="TIGR00347">
    <property type="entry name" value="bioD"/>
    <property type="match status" value="1"/>
</dbReference>
<reference evidence="10 11" key="1">
    <citation type="journal article" date="2004" name="Nat. Biotechnol.">
        <title>The genome sequence of the anaerobic, sulfate-reducing bacterium Desulfovibrio vulgaris Hildenborough.</title>
        <authorList>
            <person name="Heidelberg J.F."/>
            <person name="Seshadri R."/>
            <person name="Haveman S.A."/>
            <person name="Hemme C.L."/>
            <person name="Paulsen I.T."/>
            <person name="Kolonay J.F."/>
            <person name="Eisen J.A."/>
            <person name="Ward N."/>
            <person name="Methe B."/>
            <person name="Brinkac L.M."/>
            <person name="Daugherty S.C."/>
            <person name="Deboy R.T."/>
            <person name="Dodson R.J."/>
            <person name="Durkin A.S."/>
            <person name="Madupu R."/>
            <person name="Nelson W.C."/>
            <person name="Sullivan S.A."/>
            <person name="Fouts D."/>
            <person name="Haft D.H."/>
            <person name="Selengut J."/>
            <person name="Peterson J.D."/>
            <person name="Davidsen T.M."/>
            <person name="Zafar N."/>
            <person name="Zhou L."/>
            <person name="Radune D."/>
            <person name="Dimitrov G."/>
            <person name="Hance M."/>
            <person name="Tran K."/>
            <person name="Khouri H."/>
            <person name="Gill J."/>
            <person name="Utterback T.R."/>
            <person name="Feldblyum T.V."/>
            <person name="Wall J.D."/>
            <person name="Voordouw G."/>
            <person name="Fraser C.M."/>
        </authorList>
    </citation>
    <scope>NUCLEOTIDE SEQUENCE [LARGE SCALE GENOMIC DNA]</scope>
    <source>
        <strain evidence="11">ATCC 29579 / DSM 644 / NCIMB 8303 / VKM B-1760 / Hildenborough</strain>
    </source>
</reference>
<feature type="active site" evidence="9">
    <location>
        <position position="50"/>
    </location>
</feature>
<dbReference type="EnsemblBacteria" id="AAS97037">
    <property type="protein sequence ID" value="AAS97037"/>
    <property type="gene ID" value="DVU_2565"/>
</dbReference>
<feature type="binding site" evidence="9">
    <location>
        <position position="54"/>
    </location>
    <ligand>
        <name>substrate</name>
    </ligand>
</feature>
<dbReference type="Gene3D" id="3.40.50.300">
    <property type="entry name" value="P-loop containing nucleotide triphosphate hydrolases"/>
    <property type="match status" value="1"/>
</dbReference>
<dbReference type="RefSeq" id="WP_010939835.1">
    <property type="nucleotide sequence ID" value="NC_002937.3"/>
</dbReference>
<dbReference type="GO" id="GO:0005829">
    <property type="term" value="C:cytosol"/>
    <property type="evidence" value="ECO:0007669"/>
    <property type="project" value="TreeGrafter"/>
</dbReference>
<keyword evidence="6 9" id="KW-0067">ATP-binding</keyword>
<dbReference type="GO" id="GO:0005524">
    <property type="term" value="F:ATP binding"/>
    <property type="evidence" value="ECO:0007669"/>
    <property type="project" value="UniProtKB-UniRule"/>
</dbReference>
<dbReference type="OrthoDB" id="9802097at2"/>
<comment type="cofactor">
    <cofactor evidence="9">
        <name>Mg(2+)</name>
        <dbReference type="ChEBI" id="CHEBI:18420"/>
    </cofactor>
</comment>
<evidence type="ECO:0000256" key="8">
    <source>
        <dbReference type="ARBA" id="ARBA00047386"/>
    </source>
</evidence>
<protein>
    <recommendedName>
        <fullName evidence="9">ATP-dependent dethiobiotin synthetase BioD</fullName>
        <ecNumber evidence="9">6.3.3.3</ecNumber>
    </recommendedName>
    <alternativeName>
        <fullName evidence="9">DTB synthetase</fullName>
        <shortName evidence="9">DTBS</shortName>
    </alternativeName>
    <alternativeName>
        <fullName evidence="9">Dethiobiotin synthase</fullName>
    </alternativeName>
</protein>
<dbReference type="eggNOG" id="COG0132">
    <property type="taxonomic scope" value="Bacteria"/>
</dbReference>
<name>Q728N8_NITV2</name>
<evidence type="ECO:0000256" key="2">
    <source>
        <dbReference type="ARBA" id="ARBA00022598"/>
    </source>
</evidence>
<dbReference type="PIRSF" id="PIRSF006755">
    <property type="entry name" value="DTB_synth"/>
    <property type="match status" value="1"/>
</dbReference>
<keyword evidence="7 9" id="KW-0460">Magnesium</keyword>
<dbReference type="STRING" id="882.DVU_2565"/>
<dbReference type="KEGG" id="dvu:DVU_2565"/>
<dbReference type="DNASU" id="2796258"/>
<feature type="binding site" evidence="9">
    <location>
        <position position="65"/>
    </location>
    <ligand>
        <name>Mg(2+)</name>
        <dbReference type="ChEBI" id="CHEBI:18420"/>
    </ligand>
</feature>
<dbReference type="UniPathway" id="UPA00078">
    <property type="reaction ID" value="UER00161"/>
</dbReference>
<keyword evidence="11" id="KW-1185">Reference proteome</keyword>
<comment type="caution">
    <text evidence="9">Lacks conserved residue(s) required for the propagation of feature annotation.</text>
</comment>
<dbReference type="HAMAP" id="MF_00336">
    <property type="entry name" value="BioD"/>
    <property type="match status" value="1"/>
</dbReference>
<dbReference type="SMR" id="Q728N8"/>
<organism evidence="10 11">
    <name type="scientific">Nitratidesulfovibrio vulgaris (strain ATCC 29579 / DSM 644 / CCUG 34227 / NCIMB 8303 / VKM B-1760 / Hildenborough)</name>
    <name type="common">Desulfovibrio vulgaris</name>
    <dbReference type="NCBI Taxonomy" id="882"/>
    <lineage>
        <taxon>Bacteria</taxon>
        <taxon>Pseudomonadati</taxon>
        <taxon>Thermodesulfobacteriota</taxon>
        <taxon>Desulfovibrionia</taxon>
        <taxon>Desulfovibrionales</taxon>
        <taxon>Desulfovibrionaceae</taxon>
        <taxon>Nitratidesulfovibrio</taxon>
    </lineage>
</organism>
<evidence type="ECO:0000256" key="9">
    <source>
        <dbReference type="HAMAP-Rule" id="MF_00336"/>
    </source>
</evidence>
<comment type="pathway">
    <text evidence="9">Cofactor biosynthesis; biotin biosynthesis; biotin from 7,8-diaminononanoate: step 1/2.</text>
</comment>
<evidence type="ECO:0000256" key="5">
    <source>
        <dbReference type="ARBA" id="ARBA00022756"/>
    </source>
</evidence>
<sequence length="246" mass="26169">MSAHEMNHATPRLPAPLFVTGTDTGVGKTVVSLLLMRALFRRGMVPFYAKPMQTGCRDPYDTDSDAAFVYRHVPELAERDPAEAVGWCFRAPKAPLHAARDERNGVETEDLMRRLAILRATHACLVLEGAGGLMVPFTADALCVDCIRAADARPVLVARDGLGTVNHTLLSVEAMTRRGVTPAGIVFVASGKRPTPSDLVHDNMEAVAMLSGISVSGIVPPILDFHAPPEAALTVADAVIDAALGL</sequence>
<keyword evidence="4 9" id="KW-0547">Nucleotide-binding</keyword>
<evidence type="ECO:0000313" key="10">
    <source>
        <dbReference type="EMBL" id="AAS97037.1"/>
    </source>
</evidence>
<feature type="binding site" evidence="9">
    <location>
        <position position="128"/>
    </location>
    <ligand>
        <name>Mg(2+)</name>
        <dbReference type="ChEBI" id="CHEBI:18420"/>
    </ligand>
</feature>
<keyword evidence="2 9" id="KW-0436">Ligase</keyword>
<dbReference type="SUPFAM" id="SSF52540">
    <property type="entry name" value="P-loop containing nucleoside triphosphate hydrolases"/>
    <property type="match status" value="1"/>
</dbReference>
<feature type="binding site" evidence="9">
    <location>
        <position position="29"/>
    </location>
    <ligand>
        <name>Mg(2+)</name>
        <dbReference type="ChEBI" id="CHEBI:18420"/>
    </ligand>
</feature>
<dbReference type="GO" id="GO:0004141">
    <property type="term" value="F:dethiobiotin synthase activity"/>
    <property type="evidence" value="ECO:0007669"/>
    <property type="project" value="UniProtKB-UniRule"/>
</dbReference>
<comment type="subcellular location">
    <subcellularLocation>
        <location evidence="9">Cytoplasm</location>
    </subcellularLocation>
</comment>
<dbReference type="InterPro" id="IPR027417">
    <property type="entry name" value="P-loop_NTPase"/>
</dbReference>
<dbReference type="GO" id="GO:0000287">
    <property type="term" value="F:magnesium ion binding"/>
    <property type="evidence" value="ECO:0007669"/>
    <property type="project" value="UniProtKB-UniRule"/>
</dbReference>
<dbReference type="PANTHER" id="PTHR43210:SF2">
    <property type="entry name" value="ATP-DEPENDENT DETHIOBIOTIN SYNTHETASE BIOD 2"/>
    <property type="match status" value="1"/>
</dbReference>
<dbReference type="EC" id="6.3.3.3" evidence="9"/>
<comment type="catalytic activity">
    <reaction evidence="8">
        <text>(7R,8S)-8-amino-7-(carboxyamino)nonanoate + ATP = (4R,5S)-dethiobiotin + ADP + phosphate + H(+)</text>
        <dbReference type="Rhea" id="RHEA:63684"/>
        <dbReference type="ChEBI" id="CHEBI:15378"/>
        <dbReference type="ChEBI" id="CHEBI:30616"/>
        <dbReference type="ChEBI" id="CHEBI:43474"/>
        <dbReference type="ChEBI" id="CHEBI:149470"/>
        <dbReference type="ChEBI" id="CHEBI:149473"/>
        <dbReference type="ChEBI" id="CHEBI:456216"/>
    </reaction>
</comment>
<dbReference type="AlphaFoldDB" id="Q728N8"/>
<evidence type="ECO:0000256" key="6">
    <source>
        <dbReference type="ARBA" id="ARBA00022840"/>
    </source>
</evidence>
<feature type="binding site" evidence="9">
    <location>
        <begin position="25"/>
        <end position="30"/>
    </location>
    <ligand>
        <name>ATP</name>
        <dbReference type="ChEBI" id="CHEBI:30616"/>
    </ligand>
</feature>
<dbReference type="Proteomes" id="UP000002194">
    <property type="component" value="Chromosome"/>
</dbReference>
<dbReference type="PhylomeDB" id="Q728N8"/>
<keyword evidence="3 9" id="KW-0479">Metal-binding</keyword>
<dbReference type="PaxDb" id="882-DVU_2565"/>
<dbReference type="InterPro" id="IPR004472">
    <property type="entry name" value="DTB_synth_BioD"/>
</dbReference>
<dbReference type="PATRIC" id="fig|882.5.peg.2324"/>
<dbReference type="HOGENOM" id="CLU_072551_3_1_7"/>
<dbReference type="CDD" id="cd03109">
    <property type="entry name" value="DTBS"/>
    <property type="match status" value="1"/>
</dbReference>
<evidence type="ECO:0000256" key="3">
    <source>
        <dbReference type="ARBA" id="ARBA00022723"/>
    </source>
</evidence>
<evidence type="ECO:0000256" key="1">
    <source>
        <dbReference type="ARBA" id="ARBA00022490"/>
    </source>
</evidence>
<gene>
    <name evidence="9 10" type="primary">bioD</name>
    <name evidence="10" type="ordered locus">DVU_2565</name>
</gene>
<comment type="function">
    <text evidence="9">Catalyzes a mechanistically unusual reaction, the ATP-dependent insertion of CO2 between the N7 and N8 nitrogen atoms of 7,8-diaminopelargonic acid (DAPA, also called 7,8-diammoniononanoate) to form a ureido ring.</text>
</comment>
<evidence type="ECO:0000256" key="7">
    <source>
        <dbReference type="ARBA" id="ARBA00022842"/>
    </source>
</evidence>
<proteinExistence type="inferred from homology"/>
<evidence type="ECO:0000313" key="11">
    <source>
        <dbReference type="Proteomes" id="UP000002194"/>
    </source>
</evidence>
<keyword evidence="1 9" id="KW-0963">Cytoplasm</keyword>